<dbReference type="GO" id="GO:0016874">
    <property type="term" value="F:ligase activity"/>
    <property type="evidence" value="ECO:0007669"/>
    <property type="project" value="UniProtKB-KW"/>
</dbReference>
<proteinExistence type="inferred from homology"/>
<keyword evidence="3 6" id="KW-0436">Ligase</keyword>
<dbReference type="Pfam" id="PF04679">
    <property type="entry name" value="DNA_ligase_A_C"/>
    <property type="match status" value="1"/>
</dbReference>
<dbReference type="PANTHER" id="PTHR45674">
    <property type="entry name" value="DNA LIGASE 1/3 FAMILY MEMBER"/>
    <property type="match status" value="1"/>
</dbReference>
<dbReference type="InterPro" id="IPR050191">
    <property type="entry name" value="ATP-dep_DNA_ligase"/>
</dbReference>
<comment type="caution">
    <text evidence="6">The sequence shown here is derived from an EMBL/GenBank/DDBJ whole genome shotgun (WGS) entry which is preliminary data.</text>
</comment>
<dbReference type="Gene3D" id="3.30.470.30">
    <property type="entry name" value="DNA ligase/mRNA capping enzyme"/>
    <property type="match status" value="1"/>
</dbReference>
<feature type="domain" description="ATP-dependent DNA ligase family profile" evidence="5">
    <location>
        <begin position="107"/>
        <end position="197"/>
    </location>
</feature>
<dbReference type="Gene3D" id="3.30.1490.70">
    <property type="match status" value="1"/>
</dbReference>
<comment type="catalytic activity">
    <reaction evidence="4">
        <text>ATP + (deoxyribonucleotide)n-3'-hydroxyl + 5'-phospho-(deoxyribonucleotide)m = (deoxyribonucleotide)n+m + AMP + diphosphate.</text>
        <dbReference type="EC" id="6.5.1.1"/>
    </reaction>
</comment>
<sequence length="323" mass="36462">MNEPIIPVKPFEPIAAEAAPSGDQWIAQVKWDGVRMLTYGSESGVRLFNRRLNERTFHYPELARPADYCRAKQFILDGEIIAFDKSKPSFREIMKRDGARNPSSIERAIQETPVAYMVFDVLAIDGEWVTERPLRERRKWLSDLLIPGPVVQAVPDYPDGSQLLEAMNAHRMEGIVCKKLESTYGIGAKDGRWLKIKVFRDLYAVVGGAIVEGGVVRSLLLGLYDDSETAKIGSKLVYIGRAGMGKLTGQQSEELRKIVAPLERSSMPFSEKPDKYREAIWLDPRLAVKVQYMEWTPTGTMRHPVLQAIAPHENPTTCTFKQL</sequence>
<protein>
    <recommendedName>
        <fullName evidence="2">DNA ligase (ATP)</fullName>
        <ecNumber evidence="2">6.5.1.1</ecNumber>
    </recommendedName>
</protein>
<dbReference type="PROSITE" id="PS50160">
    <property type="entry name" value="DNA_LIGASE_A3"/>
    <property type="match status" value="1"/>
</dbReference>
<dbReference type="InterPro" id="IPR016059">
    <property type="entry name" value="DNA_ligase_ATP-dep_CS"/>
</dbReference>
<dbReference type="InterPro" id="IPR012310">
    <property type="entry name" value="DNA_ligase_ATP-dep_cent"/>
</dbReference>
<evidence type="ECO:0000259" key="5">
    <source>
        <dbReference type="PROSITE" id="PS50160"/>
    </source>
</evidence>
<dbReference type="Gene3D" id="2.40.50.140">
    <property type="entry name" value="Nucleic acid-binding proteins"/>
    <property type="match status" value="1"/>
</dbReference>
<evidence type="ECO:0000313" key="7">
    <source>
        <dbReference type="Proteomes" id="UP001596113"/>
    </source>
</evidence>
<evidence type="ECO:0000256" key="3">
    <source>
        <dbReference type="ARBA" id="ARBA00022598"/>
    </source>
</evidence>
<dbReference type="CDD" id="cd07906">
    <property type="entry name" value="Adenylation_DNA_ligase_LigD_LigC"/>
    <property type="match status" value="1"/>
</dbReference>
<gene>
    <name evidence="6" type="ORF">ACFPOF_20050</name>
</gene>
<dbReference type="EMBL" id="JBHSMI010000028">
    <property type="protein sequence ID" value="MFC5405042.1"/>
    <property type="molecule type" value="Genomic_DNA"/>
</dbReference>
<evidence type="ECO:0000313" key="6">
    <source>
        <dbReference type="EMBL" id="MFC5405042.1"/>
    </source>
</evidence>
<dbReference type="CDD" id="cd07971">
    <property type="entry name" value="OBF_DNA_ligase_LigD"/>
    <property type="match status" value="1"/>
</dbReference>
<reference evidence="7" key="1">
    <citation type="journal article" date="2019" name="Int. J. Syst. Evol. Microbiol.">
        <title>The Global Catalogue of Microorganisms (GCM) 10K type strain sequencing project: providing services to taxonomists for standard genome sequencing and annotation.</title>
        <authorList>
            <consortium name="The Broad Institute Genomics Platform"/>
            <consortium name="The Broad Institute Genome Sequencing Center for Infectious Disease"/>
            <person name="Wu L."/>
            <person name="Ma J."/>
        </authorList>
    </citation>
    <scope>NUCLEOTIDE SEQUENCE [LARGE SCALE GENOMIC DNA]</scope>
    <source>
        <strain evidence="7">CGMCC 1.18575</strain>
    </source>
</reference>
<dbReference type="PROSITE" id="PS00697">
    <property type="entry name" value="DNA_LIGASE_A1"/>
    <property type="match status" value="1"/>
</dbReference>
<dbReference type="EC" id="6.5.1.1" evidence="2"/>
<keyword evidence="7" id="KW-1185">Reference proteome</keyword>
<dbReference type="SUPFAM" id="SSF56091">
    <property type="entry name" value="DNA ligase/mRNA capping enzyme, catalytic domain"/>
    <property type="match status" value="1"/>
</dbReference>
<dbReference type="InterPro" id="IPR012309">
    <property type="entry name" value="DNA_ligase_ATP-dep_C"/>
</dbReference>
<evidence type="ECO:0000256" key="1">
    <source>
        <dbReference type="ARBA" id="ARBA00007572"/>
    </source>
</evidence>
<accession>A0ABW0HYT8</accession>
<dbReference type="Pfam" id="PF01068">
    <property type="entry name" value="DNA_ligase_A_M"/>
    <property type="match status" value="1"/>
</dbReference>
<evidence type="ECO:0000256" key="2">
    <source>
        <dbReference type="ARBA" id="ARBA00012727"/>
    </source>
</evidence>
<dbReference type="SUPFAM" id="SSF50249">
    <property type="entry name" value="Nucleic acid-binding proteins"/>
    <property type="match status" value="1"/>
</dbReference>
<dbReference type="InterPro" id="IPR012340">
    <property type="entry name" value="NA-bd_OB-fold"/>
</dbReference>
<dbReference type="PANTHER" id="PTHR45674:SF4">
    <property type="entry name" value="DNA LIGASE 1"/>
    <property type="match status" value="1"/>
</dbReference>
<comment type="similarity">
    <text evidence="1">Belongs to the ATP-dependent DNA ligase family.</text>
</comment>
<dbReference type="RefSeq" id="WP_378135876.1">
    <property type="nucleotide sequence ID" value="NZ_JBHSMI010000028.1"/>
</dbReference>
<dbReference type="Proteomes" id="UP001596113">
    <property type="component" value="Unassembled WGS sequence"/>
</dbReference>
<organism evidence="6 7">
    <name type="scientific">Cohnella soli</name>
    <dbReference type="NCBI Taxonomy" id="425005"/>
    <lineage>
        <taxon>Bacteria</taxon>
        <taxon>Bacillati</taxon>
        <taxon>Bacillota</taxon>
        <taxon>Bacilli</taxon>
        <taxon>Bacillales</taxon>
        <taxon>Paenibacillaceae</taxon>
        <taxon>Cohnella</taxon>
    </lineage>
</organism>
<evidence type="ECO:0000256" key="4">
    <source>
        <dbReference type="ARBA" id="ARBA00034003"/>
    </source>
</evidence>
<name>A0ABW0HYT8_9BACL</name>